<keyword evidence="2" id="KW-1185">Reference proteome</keyword>
<dbReference type="EMBL" id="VBVZ01000172">
    <property type="protein sequence ID" value="TLG91335.1"/>
    <property type="molecule type" value="Genomic_DNA"/>
</dbReference>
<dbReference type="NCBIfam" id="TIGR03765">
    <property type="entry name" value="ICE_PFL_4695"/>
    <property type="match status" value="1"/>
</dbReference>
<accession>A0ABY2U6X4</accession>
<proteinExistence type="predicted"/>
<organism evidence="1 2">
    <name type="scientific">Pseudomonas edaphica</name>
    <dbReference type="NCBI Taxonomy" id="2006980"/>
    <lineage>
        <taxon>Bacteria</taxon>
        <taxon>Pseudomonadati</taxon>
        <taxon>Pseudomonadota</taxon>
        <taxon>Gammaproteobacteria</taxon>
        <taxon>Pseudomonadales</taxon>
        <taxon>Pseudomonadaceae</taxon>
        <taxon>Pseudomonas</taxon>
    </lineage>
</organism>
<evidence type="ECO:0000313" key="1">
    <source>
        <dbReference type="EMBL" id="TLG91335.1"/>
    </source>
</evidence>
<gene>
    <name evidence="1" type="ORF">FEM54_13620</name>
</gene>
<evidence type="ECO:0000313" key="2">
    <source>
        <dbReference type="Proteomes" id="UP000304941"/>
    </source>
</evidence>
<name>A0ABY2U6X4_9PSED</name>
<dbReference type="RefSeq" id="WP_138451391.1">
    <property type="nucleotide sequence ID" value="NZ_VBVZ01000172.1"/>
</dbReference>
<protein>
    <submittedName>
        <fullName evidence="1">Integrating conjugative element protein</fullName>
    </submittedName>
</protein>
<sequence length="135" mass="14761">MIDTKVLLLLVPTLCGLTWAEEPAPFSEADMLPVRSALLSPGDVDHRTLDAPGLPPLFLIGDDPRSQAWLQRLYPTLHELNAVGLVVNVDSPTALDQLRKLAPELILSPVSADDLAQRLNLQHYPVLITAEAIEQ</sequence>
<dbReference type="Pfam" id="PF11072">
    <property type="entry name" value="DUF2859"/>
    <property type="match status" value="1"/>
</dbReference>
<dbReference type="Proteomes" id="UP000304941">
    <property type="component" value="Unassembled WGS sequence"/>
</dbReference>
<reference evidence="1 2" key="1">
    <citation type="submission" date="2019-05" db="EMBL/GenBank/DDBJ databases">
        <title>Pseudomonas edaphica sp. nov., isolated from rhizospheric soil of Cistus ladanifer L. in Spain.</title>
        <authorList>
            <person name="Peix A."/>
        </authorList>
    </citation>
    <scope>NUCLEOTIDE SEQUENCE [LARGE SCALE GENOMIC DNA]</scope>
    <source>
        <strain evidence="1 2">RD25</strain>
    </source>
</reference>
<comment type="caution">
    <text evidence="1">The sequence shown here is derived from an EMBL/GenBank/DDBJ whole genome shotgun (WGS) entry which is preliminary data.</text>
</comment>
<dbReference type="InterPro" id="IPR021300">
    <property type="entry name" value="Integr_conj_element_PFL4695"/>
</dbReference>